<dbReference type="PANTHER" id="PTHR10091:SF6">
    <property type="entry name" value="1-EPIMERASE, PUTATIVE (AFU_ORTHOLOGUE AFUA_3G13240)-RELATED"/>
    <property type="match status" value="1"/>
</dbReference>
<dbReference type="AlphaFoldDB" id="A0A5N7B2Q5"/>
<reference evidence="1 2" key="1">
    <citation type="submission" date="2019-04" db="EMBL/GenBank/DDBJ databases">
        <title>Friends and foes A comparative genomics studyof 23 Aspergillus species from section Flavi.</title>
        <authorList>
            <consortium name="DOE Joint Genome Institute"/>
            <person name="Kjaerbolling I."/>
            <person name="Vesth T."/>
            <person name="Frisvad J.C."/>
            <person name="Nybo J.L."/>
            <person name="Theobald S."/>
            <person name="Kildgaard S."/>
            <person name="Isbrandt T."/>
            <person name="Kuo A."/>
            <person name="Sato A."/>
            <person name="Lyhne E.K."/>
            <person name="Kogle M.E."/>
            <person name="Wiebenga A."/>
            <person name="Kun R.S."/>
            <person name="Lubbers R.J."/>
            <person name="Makela M.R."/>
            <person name="Barry K."/>
            <person name="Chovatia M."/>
            <person name="Clum A."/>
            <person name="Daum C."/>
            <person name="Haridas S."/>
            <person name="He G."/>
            <person name="LaButti K."/>
            <person name="Lipzen A."/>
            <person name="Mondo S."/>
            <person name="Riley R."/>
            <person name="Salamov A."/>
            <person name="Simmons B.A."/>
            <person name="Magnuson J.K."/>
            <person name="Henrissat B."/>
            <person name="Mortensen U.H."/>
            <person name="Larsen T.O."/>
            <person name="Devries R.P."/>
            <person name="Grigoriev I.V."/>
            <person name="Machida M."/>
            <person name="Baker S.E."/>
            <person name="Andersen M.R."/>
        </authorList>
    </citation>
    <scope>NUCLEOTIDE SEQUENCE [LARGE SCALE GENOMIC DNA]</scope>
    <source>
        <strain evidence="1 2">IBT 29228</strain>
    </source>
</reference>
<evidence type="ECO:0000313" key="1">
    <source>
        <dbReference type="EMBL" id="KAE8376397.1"/>
    </source>
</evidence>
<dbReference type="PANTHER" id="PTHR10091">
    <property type="entry name" value="ALDOSE-1-EPIMERASE"/>
    <property type="match status" value="1"/>
</dbReference>
<evidence type="ECO:0000313" key="2">
    <source>
        <dbReference type="Proteomes" id="UP000326198"/>
    </source>
</evidence>
<dbReference type="InterPro" id="IPR011013">
    <property type="entry name" value="Gal_mutarotase_sf_dom"/>
</dbReference>
<dbReference type="GO" id="GO:0004034">
    <property type="term" value="F:aldose 1-epimerase activity"/>
    <property type="evidence" value="ECO:0007669"/>
    <property type="project" value="TreeGrafter"/>
</dbReference>
<dbReference type="EMBL" id="ML736241">
    <property type="protein sequence ID" value="KAE8376397.1"/>
    <property type="molecule type" value="Genomic_DNA"/>
</dbReference>
<dbReference type="Gene3D" id="2.70.98.10">
    <property type="match status" value="1"/>
</dbReference>
<dbReference type="InterPro" id="IPR008183">
    <property type="entry name" value="Aldose_1/G6P_1-epimerase"/>
</dbReference>
<dbReference type="InterPro" id="IPR014718">
    <property type="entry name" value="GH-type_carb-bd"/>
</dbReference>
<dbReference type="Proteomes" id="UP000326198">
    <property type="component" value="Unassembled WGS sequence"/>
</dbReference>
<name>A0A5N7B2Q5_9EURO</name>
<dbReference type="GO" id="GO:0033499">
    <property type="term" value="P:galactose catabolic process via UDP-galactose, Leloir pathway"/>
    <property type="evidence" value="ECO:0007669"/>
    <property type="project" value="TreeGrafter"/>
</dbReference>
<gene>
    <name evidence="1" type="ORF">BDV26DRAFT_282681</name>
</gene>
<accession>A0A5N7B2Q5</accession>
<proteinExistence type="predicted"/>
<dbReference type="Pfam" id="PF01263">
    <property type="entry name" value="Aldose_epim"/>
    <property type="match status" value="1"/>
</dbReference>
<dbReference type="GO" id="GO:0030246">
    <property type="term" value="F:carbohydrate binding"/>
    <property type="evidence" value="ECO:0007669"/>
    <property type="project" value="InterPro"/>
</dbReference>
<protein>
    <submittedName>
        <fullName evidence="1">Putative aldose 1-epimerase family protein</fullName>
    </submittedName>
</protein>
<organism evidence="1 2">
    <name type="scientific">Aspergillus bertholletiae</name>
    <dbReference type="NCBI Taxonomy" id="1226010"/>
    <lineage>
        <taxon>Eukaryota</taxon>
        <taxon>Fungi</taxon>
        <taxon>Dikarya</taxon>
        <taxon>Ascomycota</taxon>
        <taxon>Pezizomycotina</taxon>
        <taxon>Eurotiomycetes</taxon>
        <taxon>Eurotiomycetidae</taxon>
        <taxon>Eurotiales</taxon>
        <taxon>Aspergillaceae</taxon>
        <taxon>Aspergillus</taxon>
        <taxon>Aspergillus subgen. Circumdati</taxon>
    </lineage>
</organism>
<dbReference type="OrthoDB" id="274691at2759"/>
<dbReference type="SUPFAM" id="SSF74650">
    <property type="entry name" value="Galactose mutarotase-like"/>
    <property type="match status" value="1"/>
</dbReference>
<keyword evidence="2" id="KW-1185">Reference proteome</keyword>
<dbReference type="GO" id="GO:0006006">
    <property type="term" value="P:glucose metabolic process"/>
    <property type="evidence" value="ECO:0007669"/>
    <property type="project" value="TreeGrafter"/>
</dbReference>
<sequence length="398" mass="43859">MPAEPQSRRFSFSRVLAAIKSAWTRGSPFAAATALFPTNDEGKYIIQAEGIRLAFTNHGGALTNLWINDTHGQEIDIVMGFDQADYYPRYEGNPFLNGAIGRYAGIISNAQFELGGVNHQVSANAHTSKGTIPMTWNGGEHSWGRTTLDIGSHTENSITFVLFDRSWNGIPGTAASCLTHTVTPYEWRIAFGVTPTRKPSPINISQQVFWNLDGLSGNSSSSSAQTILEHELHLPFSGLRIGTDDEGIPTGDLKANKKGSPYDFWSAPKTVGHYGIGKPGGRGYDDTFLISRFQPWKKEDHPVASLSSARSGIKVELYTDQEALHVHTWNNKPDQVPLKRKQGTGIVPEYGAISLEMQDWTDGINNPQWQRESKTVWGMDGLYTTFSTYKFSVDGAAR</sequence>